<evidence type="ECO:0000256" key="1">
    <source>
        <dbReference type="ARBA" id="ARBA00010790"/>
    </source>
</evidence>
<organism evidence="6 7">
    <name type="scientific">Xylaria hypoxylon</name>
    <dbReference type="NCBI Taxonomy" id="37992"/>
    <lineage>
        <taxon>Eukaryota</taxon>
        <taxon>Fungi</taxon>
        <taxon>Dikarya</taxon>
        <taxon>Ascomycota</taxon>
        <taxon>Pezizomycotina</taxon>
        <taxon>Sordariomycetes</taxon>
        <taxon>Xylariomycetidae</taxon>
        <taxon>Xylariales</taxon>
        <taxon>Xylariaceae</taxon>
        <taxon>Xylaria</taxon>
    </lineage>
</organism>
<dbReference type="GO" id="GO:0050660">
    <property type="term" value="F:flavin adenine dinucleotide binding"/>
    <property type="evidence" value="ECO:0007669"/>
    <property type="project" value="InterPro"/>
</dbReference>
<comment type="cofactor">
    <cofactor evidence="2">
        <name>FAD</name>
        <dbReference type="ChEBI" id="CHEBI:57692"/>
    </cofactor>
</comment>
<dbReference type="Pfam" id="PF05199">
    <property type="entry name" value="GMC_oxred_C"/>
    <property type="match status" value="1"/>
</dbReference>
<comment type="similarity">
    <text evidence="1 3">Belongs to the GMC oxidoreductase family.</text>
</comment>
<dbReference type="OrthoDB" id="269227at2759"/>
<sequence length="610" mass="66468">MNTESFDFIIAGGGTAGIALASRLSEVAHQTVLVLEAGVDHSDDPRVKTPAFYLALFGTDVDWGFRTVAQPNLNGRSLSLNQGKSLGGSSVMNVQVYAPPTKAIPDAWAELGNVGWDWDTMGPYYTKAFTLPQTPRELRRHLGIDNSRPDDMNTSGPVQLSYPGDPSHPIRKIWAETFERKGYLMASDPWVEASVGAFSNLANIDPIRRERCHAAKAYYSPVQDRQNLQILLDAHVDKILFADGQPQPKAIGVQYHHEGKMKIVNARKEIIICTGALQSPKLLELSGIGNTDILKQHNIEVIKDLPGVGENLQDHLVCDISFAAVDEMDTLDALARQEPKAVEQAMLSFTQNHNGPLTSAGIKTYAYLPIIDFLEGSGREQLVRLIDENRPAVLPTPSNAKTQKYYEIAEKMLLDPNKPSGVYLTAIGQNTIAADPATGKPAPPQPGNHFTIATVLAQPLSRGIVHIVSNDSNEAPEIDPKYLSNPLDMEVLAQHVMYIRSIASSAPLSDVLKQPLQPSSPLAHITDLDTAKRYIESRTISMWHPAGTCAMLPEQIGGVVDASLRVHGVSNLRVVDSSVVPLLPPGNLQSTIYAVAERAADLIKDAYNMN</sequence>
<dbReference type="EMBL" id="SKBN01000003">
    <property type="protein sequence ID" value="TGJ88443.1"/>
    <property type="molecule type" value="Genomic_DNA"/>
</dbReference>
<dbReference type="STRING" id="37992.A0A4Z0ZBN8"/>
<dbReference type="SUPFAM" id="SSF54373">
    <property type="entry name" value="FAD-linked reductases, C-terminal domain"/>
    <property type="match status" value="1"/>
</dbReference>
<dbReference type="InterPro" id="IPR007867">
    <property type="entry name" value="GMC_OxRtase_C"/>
</dbReference>
<reference evidence="6 7" key="1">
    <citation type="submission" date="2019-03" db="EMBL/GenBank/DDBJ databases">
        <title>Draft genome sequence of Xylaria hypoxylon DSM 108379, a ubiquitous saprotrophic-parasitic fungi on hardwood.</title>
        <authorList>
            <person name="Buettner E."/>
            <person name="Leonhardt S."/>
            <person name="Gebauer A.M."/>
            <person name="Liers C."/>
            <person name="Hofrichter M."/>
            <person name="Kellner H."/>
        </authorList>
    </citation>
    <scope>NUCLEOTIDE SEQUENCE [LARGE SCALE GENOMIC DNA]</scope>
    <source>
        <strain evidence="6 7">DSM 108379</strain>
    </source>
</reference>
<gene>
    <name evidence="6" type="ORF">E0Z10_g387</name>
</gene>
<feature type="binding site" evidence="2">
    <location>
        <begin position="93"/>
        <end position="96"/>
    </location>
    <ligand>
        <name>FAD</name>
        <dbReference type="ChEBI" id="CHEBI:57692"/>
    </ligand>
</feature>
<feature type="domain" description="Glucose-methanol-choline oxidoreductase N-terminal" evidence="5">
    <location>
        <begin position="275"/>
        <end position="289"/>
    </location>
</feature>
<dbReference type="Gene3D" id="3.50.50.60">
    <property type="entry name" value="FAD/NAD(P)-binding domain"/>
    <property type="match status" value="1"/>
</dbReference>
<keyword evidence="7" id="KW-1185">Reference proteome</keyword>
<evidence type="ECO:0000259" key="4">
    <source>
        <dbReference type="PROSITE" id="PS00623"/>
    </source>
</evidence>
<accession>A0A4Z0ZBN8</accession>
<evidence type="ECO:0000256" key="3">
    <source>
        <dbReference type="RuleBase" id="RU003968"/>
    </source>
</evidence>
<dbReference type="GO" id="GO:0016614">
    <property type="term" value="F:oxidoreductase activity, acting on CH-OH group of donors"/>
    <property type="evidence" value="ECO:0007669"/>
    <property type="project" value="InterPro"/>
</dbReference>
<dbReference type="InterPro" id="IPR036188">
    <property type="entry name" value="FAD/NAD-bd_sf"/>
</dbReference>
<feature type="binding site" evidence="2">
    <location>
        <begin position="543"/>
        <end position="544"/>
    </location>
    <ligand>
        <name>FAD</name>
        <dbReference type="ChEBI" id="CHEBI:57692"/>
    </ligand>
</feature>
<dbReference type="Proteomes" id="UP000297716">
    <property type="component" value="Unassembled WGS sequence"/>
</dbReference>
<dbReference type="InterPro" id="IPR012132">
    <property type="entry name" value="GMC_OxRdtase"/>
</dbReference>
<evidence type="ECO:0000256" key="2">
    <source>
        <dbReference type="PIRSR" id="PIRSR000137-2"/>
    </source>
</evidence>
<dbReference type="InterPro" id="IPR000172">
    <property type="entry name" value="GMC_OxRdtase_N"/>
</dbReference>
<proteinExistence type="inferred from homology"/>
<feature type="domain" description="Glucose-methanol-choline oxidoreductase N-terminal" evidence="4">
    <location>
        <begin position="83"/>
        <end position="106"/>
    </location>
</feature>
<comment type="caution">
    <text evidence="6">The sequence shown here is derived from an EMBL/GenBank/DDBJ whole genome shotgun (WGS) entry which is preliminary data.</text>
</comment>
<dbReference type="PIRSF" id="PIRSF000137">
    <property type="entry name" value="Alcohol_oxidase"/>
    <property type="match status" value="1"/>
</dbReference>
<protein>
    <recommendedName>
        <fullName evidence="4 5">Glucose-methanol-choline oxidoreductase N-terminal domain-containing protein</fullName>
    </recommendedName>
</protein>
<dbReference type="AlphaFoldDB" id="A0A4Z0ZBN8"/>
<dbReference type="SUPFAM" id="SSF51905">
    <property type="entry name" value="FAD/NAD(P)-binding domain"/>
    <property type="match status" value="1"/>
</dbReference>
<dbReference type="Pfam" id="PF00732">
    <property type="entry name" value="GMC_oxred_N"/>
    <property type="match status" value="1"/>
</dbReference>
<dbReference type="PROSITE" id="PS00623">
    <property type="entry name" value="GMC_OXRED_1"/>
    <property type="match status" value="1"/>
</dbReference>
<dbReference type="PANTHER" id="PTHR11552:SF210">
    <property type="entry name" value="GLUCOSE-METHANOL-CHOLINE OXIDOREDUCTASE N-TERMINAL DOMAIN-CONTAINING PROTEIN-RELATED"/>
    <property type="match status" value="1"/>
</dbReference>
<evidence type="ECO:0000313" key="7">
    <source>
        <dbReference type="Proteomes" id="UP000297716"/>
    </source>
</evidence>
<dbReference type="PANTHER" id="PTHR11552">
    <property type="entry name" value="GLUCOSE-METHANOL-CHOLINE GMC OXIDOREDUCTASE"/>
    <property type="match status" value="1"/>
</dbReference>
<keyword evidence="2 3" id="KW-0274">FAD</keyword>
<keyword evidence="3" id="KW-0285">Flavoprotein</keyword>
<feature type="binding site" evidence="2">
    <location>
        <position position="236"/>
    </location>
    <ligand>
        <name>FAD</name>
        <dbReference type="ChEBI" id="CHEBI:57692"/>
    </ligand>
</feature>
<name>A0A4Z0ZBN8_9PEZI</name>
<dbReference type="Gene3D" id="3.30.560.10">
    <property type="entry name" value="Glucose Oxidase, domain 3"/>
    <property type="match status" value="1"/>
</dbReference>
<dbReference type="PROSITE" id="PS00624">
    <property type="entry name" value="GMC_OXRED_2"/>
    <property type="match status" value="1"/>
</dbReference>
<evidence type="ECO:0000259" key="5">
    <source>
        <dbReference type="PROSITE" id="PS00624"/>
    </source>
</evidence>
<evidence type="ECO:0000313" key="6">
    <source>
        <dbReference type="EMBL" id="TGJ88443.1"/>
    </source>
</evidence>